<feature type="domain" description="Flagellin C-terminal" evidence="6">
    <location>
        <begin position="217"/>
        <end position="296"/>
    </location>
</feature>
<comment type="similarity">
    <text evidence="3">Belongs to the bacterial flagellin family.</text>
</comment>
<dbReference type="EMBL" id="CP001751">
    <property type="protein sequence ID" value="ADE39085.1"/>
    <property type="molecule type" value="Genomic_DNA"/>
</dbReference>
<dbReference type="GO" id="GO:0009424">
    <property type="term" value="C:bacterial-type flagellum hook"/>
    <property type="evidence" value="ECO:0007669"/>
    <property type="project" value="InterPro"/>
</dbReference>
<dbReference type="STRING" id="488538.SAR116_0842"/>
<dbReference type="GO" id="GO:0005198">
    <property type="term" value="F:structural molecule activity"/>
    <property type="evidence" value="ECO:0007669"/>
    <property type="project" value="InterPro"/>
</dbReference>
<keyword evidence="7" id="KW-0560">Oxidoreductase</keyword>
<evidence type="ECO:0000259" key="5">
    <source>
        <dbReference type="Pfam" id="PF00669"/>
    </source>
</evidence>
<evidence type="ECO:0000259" key="6">
    <source>
        <dbReference type="Pfam" id="PF00700"/>
    </source>
</evidence>
<evidence type="ECO:0000256" key="1">
    <source>
        <dbReference type="ARBA" id="ARBA00004365"/>
    </source>
</evidence>
<dbReference type="Pfam" id="PF00700">
    <property type="entry name" value="Flagellin_C"/>
    <property type="match status" value="1"/>
</dbReference>
<dbReference type="OrthoDB" id="7835373at2"/>
<reference evidence="7 8" key="1">
    <citation type="journal article" date="2010" name="J. Bacteriol.">
        <title>Complete genome sequence of "Candidatus Puniceispirillum marinum" IMCC1322, a representative of the SAR116 clade in the Alphaproteobacteria.</title>
        <authorList>
            <person name="Oh H.M."/>
            <person name="Kwon K.K."/>
            <person name="Kang I."/>
            <person name="Kang S.G."/>
            <person name="Lee J.H."/>
            <person name="Kim S.J."/>
            <person name="Cho J.C."/>
        </authorList>
    </citation>
    <scope>NUCLEOTIDE SEQUENCE [LARGE SCALE GENOMIC DNA]</scope>
    <source>
        <strain evidence="7 8">IMCC1322</strain>
    </source>
</reference>
<comment type="subcellular location">
    <subcellularLocation>
        <location evidence="1">Bacterial flagellum</location>
    </subcellularLocation>
    <subcellularLocation>
        <location evidence="2">Secreted</location>
    </subcellularLocation>
</comment>
<keyword evidence="8" id="KW-1185">Reference proteome</keyword>
<dbReference type="KEGG" id="apb:SAR116_0842"/>
<dbReference type="Proteomes" id="UP000007460">
    <property type="component" value="Chromosome"/>
</dbReference>
<protein>
    <submittedName>
        <fullName evidence="7">Flagellin, N-terminal</fullName>
        <ecNumber evidence="7">1.1.1.-</ecNumber>
    </submittedName>
</protein>
<dbReference type="NCBIfam" id="TIGR02550">
    <property type="entry name" value="flagell_flgL"/>
    <property type="match status" value="1"/>
</dbReference>
<dbReference type="Pfam" id="PF00669">
    <property type="entry name" value="Flagellin_N"/>
    <property type="match status" value="1"/>
</dbReference>
<evidence type="ECO:0000256" key="4">
    <source>
        <dbReference type="ARBA" id="ARBA00023143"/>
    </source>
</evidence>
<dbReference type="InterPro" id="IPR046358">
    <property type="entry name" value="Flagellin_C"/>
</dbReference>
<dbReference type="InterPro" id="IPR001029">
    <property type="entry name" value="Flagellin_N"/>
</dbReference>
<sequence>MPISTKTFNAQSLAGFHKITGQIQEAQMRIASGKKILRSSDSPIAATNISAAKEQKVLLDRFSSNLDRAQYRLALTDQTLGQAVTVMTRIFELSIQAVNDTYSSADRQSIKAEIGELKKGMVELANKKDLTGQSLFAGYKVNSNAFEIDKDGVVQFVGDRGTHDVQVSESMRLQTGVDGASAFMRVESDYGHDSAFEIIELVENQILSGSLEEGTLDDISKAIEHITRQQTLIGAQLSKADMQADALGQRKLLLNENISDLEDADIASIVTEMQSMITSRDAAQQAFVNIGRQSLFDFMR</sequence>
<dbReference type="PANTHER" id="PTHR42792:SF1">
    <property type="entry name" value="FLAGELLAR HOOK-ASSOCIATED PROTEIN 3"/>
    <property type="match status" value="1"/>
</dbReference>
<dbReference type="eggNOG" id="COG1344">
    <property type="taxonomic scope" value="Bacteria"/>
</dbReference>
<keyword evidence="7" id="KW-0966">Cell projection</keyword>
<evidence type="ECO:0000256" key="3">
    <source>
        <dbReference type="ARBA" id="ARBA00005709"/>
    </source>
</evidence>
<keyword evidence="7" id="KW-0969">Cilium</keyword>
<dbReference type="Gene3D" id="1.20.1330.10">
    <property type="entry name" value="f41 fragment of flagellin, N-terminal domain"/>
    <property type="match status" value="1"/>
</dbReference>
<name>D5BS38_PUNMI</name>
<keyword evidence="4" id="KW-0975">Bacterial flagellum</keyword>
<gene>
    <name evidence="7" type="ordered locus">SAR116_0842</name>
</gene>
<dbReference type="GO" id="GO:0005576">
    <property type="term" value="C:extracellular region"/>
    <property type="evidence" value="ECO:0007669"/>
    <property type="project" value="UniProtKB-SubCell"/>
</dbReference>
<dbReference type="HOGENOM" id="CLU_024437_1_0_5"/>
<dbReference type="PANTHER" id="PTHR42792">
    <property type="entry name" value="FLAGELLIN"/>
    <property type="match status" value="1"/>
</dbReference>
<dbReference type="SUPFAM" id="SSF64518">
    <property type="entry name" value="Phase 1 flagellin"/>
    <property type="match status" value="1"/>
</dbReference>
<dbReference type="AlphaFoldDB" id="D5BS38"/>
<evidence type="ECO:0000256" key="2">
    <source>
        <dbReference type="ARBA" id="ARBA00004613"/>
    </source>
</evidence>
<keyword evidence="7" id="KW-0282">Flagellum</keyword>
<dbReference type="GO" id="GO:0071973">
    <property type="term" value="P:bacterial-type flagellum-dependent cell motility"/>
    <property type="evidence" value="ECO:0007669"/>
    <property type="project" value="InterPro"/>
</dbReference>
<evidence type="ECO:0000313" key="7">
    <source>
        <dbReference type="EMBL" id="ADE39085.1"/>
    </source>
</evidence>
<dbReference type="EC" id="1.1.1.-" evidence="7"/>
<proteinExistence type="inferred from homology"/>
<dbReference type="GO" id="GO:0016491">
    <property type="term" value="F:oxidoreductase activity"/>
    <property type="evidence" value="ECO:0007669"/>
    <property type="project" value="UniProtKB-KW"/>
</dbReference>
<accession>D5BS38</accession>
<dbReference type="InterPro" id="IPR013384">
    <property type="entry name" value="Flagell_FlgL"/>
</dbReference>
<organism evidence="7 8">
    <name type="scientific">Puniceispirillum marinum (strain IMCC1322)</name>
    <dbReference type="NCBI Taxonomy" id="488538"/>
    <lineage>
        <taxon>Bacteria</taxon>
        <taxon>Pseudomonadati</taxon>
        <taxon>Pseudomonadota</taxon>
        <taxon>Alphaproteobacteria</taxon>
        <taxon>Candidatus Puniceispirillales</taxon>
        <taxon>Candidatus Puniceispirillaceae</taxon>
        <taxon>Candidatus Puniceispirillum</taxon>
    </lineage>
</organism>
<dbReference type="RefSeq" id="WP_013045714.1">
    <property type="nucleotide sequence ID" value="NC_014010.1"/>
</dbReference>
<dbReference type="InterPro" id="IPR001492">
    <property type="entry name" value="Flagellin"/>
</dbReference>
<feature type="domain" description="Flagellin N-terminal" evidence="5">
    <location>
        <begin position="3"/>
        <end position="140"/>
    </location>
</feature>
<evidence type="ECO:0000313" key="8">
    <source>
        <dbReference type="Proteomes" id="UP000007460"/>
    </source>
</evidence>